<dbReference type="PANTHER" id="PTHR21666">
    <property type="entry name" value="PEPTIDASE-RELATED"/>
    <property type="match status" value="1"/>
</dbReference>
<proteinExistence type="predicted"/>
<dbReference type="InterPro" id="IPR016047">
    <property type="entry name" value="M23ase_b-sheet_dom"/>
</dbReference>
<evidence type="ECO:0000313" key="3">
    <source>
        <dbReference type="Proteomes" id="UP001142810"/>
    </source>
</evidence>
<keyword evidence="3" id="KW-1185">Reference proteome</keyword>
<dbReference type="InterPro" id="IPR011055">
    <property type="entry name" value="Dup_hybrid_motif"/>
</dbReference>
<dbReference type="Proteomes" id="UP001142810">
    <property type="component" value="Unassembled WGS sequence"/>
</dbReference>
<gene>
    <name evidence="2" type="ORF">OPS25_00965</name>
</gene>
<reference evidence="2" key="1">
    <citation type="submission" date="2022-11" db="EMBL/GenBank/DDBJ databases">
        <title>Alteromonas sp. nov., isolated from sea water of the Qingdao.</title>
        <authorList>
            <person name="Wang Q."/>
        </authorList>
    </citation>
    <scope>NUCLEOTIDE SEQUENCE</scope>
    <source>
        <strain evidence="2">ASW11-7</strain>
    </source>
</reference>
<dbReference type="EMBL" id="JAPFRD010000002">
    <property type="protein sequence ID" value="MCW8107073.1"/>
    <property type="molecule type" value="Genomic_DNA"/>
</dbReference>
<dbReference type="Gene3D" id="2.70.70.10">
    <property type="entry name" value="Glucose Permease (Domain IIA)"/>
    <property type="match status" value="1"/>
</dbReference>
<dbReference type="SUPFAM" id="SSF51261">
    <property type="entry name" value="Duplicated hybrid motif"/>
    <property type="match status" value="1"/>
</dbReference>
<evidence type="ECO:0000313" key="2">
    <source>
        <dbReference type="EMBL" id="MCW8107073.1"/>
    </source>
</evidence>
<organism evidence="2 3">
    <name type="scientific">Alteromonas aquimaris</name>
    <dbReference type="NCBI Taxonomy" id="2998417"/>
    <lineage>
        <taxon>Bacteria</taxon>
        <taxon>Pseudomonadati</taxon>
        <taxon>Pseudomonadota</taxon>
        <taxon>Gammaproteobacteria</taxon>
        <taxon>Alteromonadales</taxon>
        <taxon>Alteromonadaceae</taxon>
        <taxon>Alteromonas/Salinimonas group</taxon>
        <taxon>Alteromonas</taxon>
    </lineage>
</organism>
<comment type="caution">
    <text evidence="2">The sequence shown here is derived from an EMBL/GenBank/DDBJ whole genome shotgun (WGS) entry which is preliminary data.</text>
</comment>
<dbReference type="CDD" id="cd12797">
    <property type="entry name" value="M23_peptidase"/>
    <property type="match status" value="1"/>
</dbReference>
<evidence type="ECO:0000259" key="1">
    <source>
        <dbReference type="Pfam" id="PF01551"/>
    </source>
</evidence>
<dbReference type="Pfam" id="PF01551">
    <property type="entry name" value="Peptidase_M23"/>
    <property type="match status" value="1"/>
</dbReference>
<dbReference type="InterPro" id="IPR050570">
    <property type="entry name" value="Cell_wall_metabolism_enzyme"/>
</dbReference>
<accession>A0ABT3P2U1</accession>
<dbReference type="PANTHER" id="PTHR21666:SF291">
    <property type="entry name" value="STAGE II SPORULATION PROTEIN Q"/>
    <property type="match status" value="1"/>
</dbReference>
<protein>
    <submittedName>
        <fullName evidence="2">Peptidoglycan DD-metalloendopeptidase family protein</fullName>
    </submittedName>
</protein>
<name>A0ABT3P2U1_9ALTE</name>
<feature type="domain" description="M23ase beta-sheet core" evidence="1">
    <location>
        <begin position="190"/>
        <end position="284"/>
    </location>
</feature>
<sequence>MKLTLTIRGENKQFEHSMSVRRLFSIVVIVSMFVLVSSRSTQSVNENLARVNVSKQIVAQTQQQLNALSDRSSSQIAVLNRDIAQANVQIKTIESRLNIIAQAVGIKHSDLAVIKEEVKPPLHANPLQSEIAQLQQSLATHETQLSMLESLLRGHHIDNQTQLSGRPIKRGWLSSYYGLREDPFSGEAAEHTGLDFAGSIGDDVIATGAGIVSWAGDRYGYGQMVEIDHIDGLKTRYAHNQAVYVAVGDVVTKGQVIAQMGSTGRSTGAHVHYEVLKSGHHVNPLPFVDNH</sequence>
<dbReference type="RefSeq" id="WP_265615774.1">
    <property type="nucleotide sequence ID" value="NZ_JAPFRD010000002.1"/>
</dbReference>